<dbReference type="Proteomes" id="UP000075615">
    <property type="component" value="Unassembled WGS sequence"/>
</dbReference>
<gene>
    <name evidence="2" type="ORF">AWN68_02780</name>
</gene>
<dbReference type="EMBL" id="LRDB01000001">
    <property type="protein sequence ID" value="KYG83748.1"/>
    <property type="molecule type" value="Genomic_DNA"/>
</dbReference>
<accession>A0A150XYF1</accession>
<reference evidence="2 3" key="1">
    <citation type="submission" date="2016-01" db="EMBL/GenBank/DDBJ databases">
        <title>Genome sequencing of Roseivirga echinicomitans KMM 6058.</title>
        <authorList>
            <person name="Selvaratnam C."/>
            <person name="Thevarajoo S."/>
            <person name="Goh K.M."/>
            <person name="Ee R."/>
            <person name="Chan K.-G."/>
            <person name="Chong C.S."/>
        </authorList>
    </citation>
    <scope>NUCLEOTIDE SEQUENCE [LARGE SCALE GENOMIC DNA]</scope>
    <source>
        <strain evidence="2 3">KMM 6058</strain>
    </source>
</reference>
<keyword evidence="1" id="KW-0732">Signal</keyword>
<sequence>MKKHLFTLVIFCFIALLFHSCGSDGDDEKPTVEEYTITTYGPGIRFIDPPMPSISIEAPFSDTPSFAEIFLGFPQQFGVMNSTQAFFQSAPTEALTIDTDYPDHSFWLLNRTELQNGAVTGLNYIFIDQDGNGILETAYLLRLDATAPRDDQKTYLIGKVVKNDGTAITFAKAKELLDN</sequence>
<comment type="caution">
    <text evidence="2">The sequence shown here is derived from an EMBL/GenBank/DDBJ whole genome shotgun (WGS) entry which is preliminary data.</text>
</comment>
<protein>
    <recommendedName>
        <fullName evidence="4">Lipoprotein</fullName>
    </recommendedName>
</protein>
<evidence type="ECO:0000313" key="2">
    <source>
        <dbReference type="EMBL" id="KYG83748.1"/>
    </source>
</evidence>
<keyword evidence="3" id="KW-1185">Reference proteome</keyword>
<dbReference type="RefSeq" id="WP_068411119.1">
    <property type="nucleotide sequence ID" value="NZ_LRDB01000001.1"/>
</dbReference>
<evidence type="ECO:0000313" key="3">
    <source>
        <dbReference type="Proteomes" id="UP000075615"/>
    </source>
</evidence>
<name>A0A150XYF1_9BACT</name>
<feature type="chain" id="PRO_5007575446" description="Lipoprotein" evidence="1">
    <location>
        <begin position="26"/>
        <end position="179"/>
    </location>
</feature>
<dbReference type="STRING" id="296218.AWN68_02780"/>
<proteinExistence type="predicted"/>
<evidence type="ECO:0008006" key="4">
    <source>
        <dbReference type="Google" id="ProtNLM"/>
    </source>
</evidence>
<dbReference type="AlphaFoldDB" id="A0A150XYF1"/>
<dbReference type="OrthoDB" id="7012117at2"/>
<evidence type="ECO:0000256" key="1">
    <source>
        <dbReference type="SAM" id="SignalP"/>
    </source>
</evidence>
<feature type="signal peptide" evidence="1">
    <location>
        <begin position="1"/>
        <end position="25"/>
    </location>
</feature>
<organism evidence="2 3">
    <name type="scientific">Roseivirga echinicomitans</name>
    <dbReference type="NCBI Taxonomy" id="296218"/>
    <lineage>
        <taxon>Bacteria</taxon>
        <taxon>Pseudomonadati</taxon>
        <taxon>Bacteroidota</taxon>
        <taxon>Cytophagia</taxon>
        <taxon>Cytophagales</taxon>
        <taxon>Roseivirgaceae</taxon>
        <taxon>Roseivirga</taxon>
    </lineage>
</organism>